<evidence type="ECO:0000313" key="1">
    <source>
        <dbReference type="EMBL" id="AKK06648.1"/>
    </source>
</evidence>
<gene>
    <name evidence="1" type="ORF">CMUST_11685</name>
</gene>
<evidence type="ECO:0000313" key="2">
    <source>
        <dbReference type="Proteomes" id="UP000035199"/>
    </source>
</evidence>
<dbReference type="KEGG" id="cmv:CMUST_11685"/>
<sequence length="208" mass="21962">MGFGFYFTYINYKLDFNVDGYRRNTKKFPQSSPVTLFVALAERVEMKRNVATMIACIGMAAGLVACSDDPALDPNTPIGAATKATETKTFEPKEASPVTVTNLKEPQTDPGLNIEVTLQATGANTEGAGSVIYLLVKNLNDVPLPPDVLTVSLKGASPVTAGTVGLDLPLGAGATTNLQFAFDASYGELYDAKFTIGNLIFQGNLAGV</sequence>
<dbReference type="PATRIC" id="fig|571915.4.peg.2495"/>
<reference evidence="1 2" key="1">
    <citation type="journal article" date="2015" name="Genome Announc.">
        <title>Complete Genome Sequence of the Type Strain Corynebacterium mustelae DSM 45274, Isolated from Various Tissues of a Male Ferret with Lethal Sepsis.</title>
        <authorList>
            <person name="Ruckert C."/>
            <person name="Eimer J."/>
            <person name="Winkler A."/>
            <person name="Tauch A."/>
        </authorList>
    </citation>
    <scope>NUCLEOTIDE SEQUENCE [LARGE SCALE GENOMIC DNA]</scope>
    <source>
        <strain evidence="1 2">DSM 45274</strain>
    </source>
</reference>
<protein>
    <submittedName>
        <fullName evidence="1">Uncharacterized protein</fullName>
    </submittedName>
</protein>
<reference evidence="2" key="2">
    <citation type="submission" date="2015-05" db="EMBL/GenBank/DDBJ databases">
        <title>Complete genome sequence of Corynebacterium mustelae DSM 45274, isolated from various tissues of a male ferret with lethal sepsis.</title>
        <authorList>
            <person name="Ruckert C."/>
            <person name="Albersmeier A."/>
            <person name="Winkler A."/>
            <person name="Tauch A."/>
        </authorList>
    </citation>
    <scope>NUCLEOTIDE SEQUENCE [LARGE SCALE GENOMIC DNA]</scope>
    <source>
        <strain evidence="2">DSM 45274</strain>
    </source>
</reference>
<dbReference type="AlphaFoldDB" id="A0A0G3H4B7"/>
<dbReference type="STRING" id="571915.CMUST_11685"/>
<organism evidence="1 2">
    <name type="scientific">Corynebacterium mustelae</name>
    <dbReference type="NCBI Taxonomy" id="571915"/>
    <lineage>
        <taxon>Bacteria</taxon>
        <taxon>Bacillati</taxon>
        <taxon>Actinomycetota</taxon>
        <taxon>Actinomycetes</taxon>
        <taxon>Mycobacteriales</taxon>
        <taxon>Corynebacteriaceae</taxon>
        <taxon>Corynebacterium</taxon>
    </lineage>
</organism>
<dbReference type="EMBL" id="CP011542">
    <property type="protein sequence ID" value="AKK06648.1"/>
    <property type="molecule type" value="Genomic_DNA"/>
</dbReference>
<dbReference type="Proteomes" id="UP000035199">
    <property type="component" value="Chromosome"/>
</dbReference>
<keyword evidence="2" id="KW-1185">Reference proteome</keyword>
<accession>A0A0G3H4B7</accession>
<proteinExistence type="predicted"/>
<name>A0A0G3H4B7_9CORY</name>